<gene>
    <name evidence="1" type="ORF">T11_11663</name>
</gene>
<accession>A0A0V1GJ52</accession>
<evidence type="ECO:0000313" key="1">
    <source>
        <dbReference type="EMBL" id="KRY98066.1"/>
    </source>
</evidence>
<name>A0A0V1GJ52_9BILA</name>
<comment type="caution">
    <text evidence="1">The sequence shown here is derived from an EMBL/GenBank/DDBJ whole genome shotgun (WGS) entry which is preliminary data.</text>
</comment>
<keyword evidence="2" id="KW-1185">Reference proteome</keyword>
<proteinExistence type="predicted"/>
<reference evidence="1 2" key="1">
    <citation type="submission" date="2015-01" db="EMBL/GenBank/DDBJ databases">
        <title>Evolution of Trichinella species and genotypes.</title>
        <authorList>
            <person name="Korhonen P.K."/>
            <person name="Edoardo P."/>
            <person name="Giuseppe L.R."/>
            <person name="Gasser R.B."/>
        </authorList>
    </citation>
    <scope>NUCLEOTIDE SEQUENCE [LARGE SCALE GENOMIC DNA]</scope>
    <source>
        <strain evidence="1">ISS1029</strain>
    </source>
</reference>
<evidence type="ECO:0000313" key="2">
    <source>
        <dbReference type="Proteomes" id="UP000055024"/>
    </source>
</evidence>
<dbReference type="EMBL" id="JYDP01001608">
    <property type="protein sequence ID" value="KRY98066.1"/>
    <property type="molecule type" value="Genomic_DNA"/>
</dbReference>
<dbReference type="AlphaFoldDB" id="A0A0V1GJ52"/>
<organism evidence="1 2">
    <name type="scientific">Trichinella zimbabwensis</name>
    <dbReference type="NCBI Taxonomy" id="268475"/>
    <lineage>
        <taxon>Eukaryota</taxon>
        <taxon>Metazoa</taxon>
        <taxon>Ecdysozoa</taxon>
        <taxon>Nematoda</taxon>
        <taxon>Enoplea</taxon>
        <taxon>Dorylaimia</taxon>
        <taxon>Trichinellida</taxon>
        <taxon>Trichinellidae</taxon>
        <taxon>Trichinella</taxon>
    </lineage>
</organism>
<dbReference type="Proteomes" id="UP000055024">
    <property type="component" value="Unassembled WGS sequence"/>
</dbReference>
<sequence length="45" mass="4781">MIAGNYQTIPVLCGGYSSVQRHNSAQTSISSSSGIRTTGRLHCQL</sequence>
<protein>
    <submittedName>
        <fullName evidence="1">Uncharacterized protein</fullName>
    </submittedName>
</protein>